<dbReference type="AlphaFoldDB" id="A0A9Q3K3Y6"/>
<keyword evidence="2" id="KW-1185">Reference proteome</keyword>
<protein>
    <submittedName>
        <fullName evidence="1">Uncharacterized protein</fullName>
    </submittedName>
</protein>
<dbReference type="EMBL" id="AVOT02092282">
    <property type="protein sequence ID" value="MBW0573526.1"/>
    <property type="molecule type" value="Genomic_DNA"/>
</dbReference>
<evidence type="ECO:0000313" key="1">
    <source>
        <dbReference type="EMBL" id="MBW0573526.1"/>
    </source>
</evidence>
<name>A0A9Q3K3Y6_9BASI</name>
<organism evidence="1 2">
    <name type="scientific">Austropuccinia psidii MF-1</name>
    <dbReference type="NCBI Taxonomy" id="1389203"/>
    <lineage>
        <taxon>Eukaryota</taxon>
        <taxon>Fungi</taxon>
        <taxon>Dikarya</taxon>
        <taxon>Basidiomycota</taxon>
        <taxon>Pucciniomycotina</taxon>
        <taxon>Pucciniomycetes</taxon>
        <taxon>Pucciniales</taxon>
        <taxon>Sphaerophragmiaceae</taxon>
        <taxon>Austropuccinia</taxon>
    </lineage>
</organism>
<sequence length="79" mass="9308">MLEKGWNPRVPNDTLKEDLVDIHPTERSFKNILDKERHPDNRFMKDSFKYAREGWDKSKKPPGFKVGDLVLVLTLKLNN</sequence>
<dbReference type="Proteomes" id="UP000765509">
    <property type="component" value="Unassembled WGS sequence"/>
</dbReference>
<evidence type="ECO:0000313" key="2">
    <source>
        <dbReference type="Proteomes" id="UP000765509"/>
    </source>
</evidence>
<accession>A0A9Q3K3Y6</accession>
<proteinExistence type="predicted"/>
<comment type="caution">
    <text evidence="1">The sequence shown here is derived from an EMBL/GenBank/DDBJ whole genome shotgun (WGS) entry which is preliminary data.</text>
</comment>
<gene>
    <name evidence="1" type="ORF">O181_113241</name>
</gene>
<reference evidence="1" key="1">
    <citation type="submission" date="2021-03" db="EMBL/GenBank/DDBJ databases">
        <title>Draft genome sequence of rust myrtle Austropuccinia psidii MF-1, a brazilian biotype.</title>
        <authorList>
            <person name="Quecine M.C."/>
            <person name="Pachon D.M.R."/>
            <person name="Bonatelli M.L."/>
            <person name="Correr F.H."/>
            <person name="Franceschini L.M."/>
            <person name="Leite T.F."/>
            <person name="Margarido G.R.A."/>
            <person name="Almeida C.A."/>
            <person name="Ferrarezi J.A."/>
            <person name="Labate C.A."/>
        </authorList>
    </citation>
    <scope>NUCLEOTIDE SEQUENCE</scope>
    <source>
        <strain evidence="1">MF-1</strain>
    </source>
</reference>